<dbReference type="AlphaFoldDB" id="A0A432LZ17"/>
<evidence type="ECO:0000313" key="2">
    <source>
        <dbReference type="Proteomes" id="UP000267077"/>
    </source>
</evidence>
<gene>
    <name evidence="1" type="ORF">EKH79_02220</name>
</gene>
<sequence>MPPNCPASSGACGAAPGAPYDGTFPYVFNDVIYDPSFGITSRIYLDQLTPNGWLIDSLEVPNSLRPAAREGQLVTSFSSKSELGLHLSMDGKYLTFMGYVAPVNFIDASNGDTPAVVDPTNPDGQSVYRAVATVDGAGRFQFTETNAYSGNNGRVAIFNNVNGENIFYTAGNAGNGSNPQPAGVVLGAGAQFITPSQLPEALQNPSTPTPLASFSVTTLGDKADKIGKDDNFRGIAVYNNVLYFTKGSGSNGVNTVYFVDTTGTACPKGVGVPVPGASLPTAPLSYNAATLQTTGLPTNMCILSGFPSTPVKTATTVSYPFGIWFADANTLYVADEGDGYVGGTDLYTHAAAQTTAGLQKWVYNASTKTWNLAYTLQAGLNLGQPYTVHNYPTGTNEATNLPWSPATDGLRQLTGRVDADGKVTIWAVTSTISGGGDTGADPNRLVAIRDTLSNTTAAGAAKEQFVTLRSAKFAEVLRGVSFTPGSNTSNSRWPW</sequence>
<reference evidence="1 2" key="1">
    <citation type="submission" date="2018-12" db="EMBL/GenBank/DDBJ databases">
        <title>Dyella dinghuensis sp. nov. DHOA06 and Dyella choica sp. nov. 4M-K27, isolated from forest soil.</title>
        <authorList>
            <person name="Qiu L.-H."/>
            <person name="Gao Z.-H."/>
        </authorList>
    </citation>
    <scope>NUCLEOTIDE SEQUENCE [LARGE SCALE GENOMIC DNA]</scope>
    <source>
        <strain evidence="1 2">DHOA06</strain>
    </source>
</reference>
<accession>A0A432LZ17</accession>
<dbReference type="OrthoDB" id="105800at2"/>
<evidence type="ECO:0000313" key="1">
    <source>
        <dbReference type="EMBL" id="RUL66852.1"/>
    </source>
</evidence>
<organism evidence="1 2">
    <name type="scientific">Dyella dinghuensis</name>
    <dbReference type="NCBI Taxonomy" id="1920169"/>
    <lineage>
        <taxon>Bacteria</taxon>
        <taxon>Pseudomonadati</taxon>
        <taxon>Pseudomonadota</taxon>
        <taxon>Gammaproteobacteria</taxon>
        <taxon>Lysobacterales</taxon>
        <taxon>Rhodanobacteraceae</taxon>
        <taxon>Dyella</taxon>
    </lineage>
</organism>
<dbReference type="EMBL" id="RYZR01000002">
    <property type="protein sequence ID" value="RUL66852.1"/>
    <property type="molecule type" value="Genomic_DNA"/>
</dbReference>
<name>A0A432LZ17_9GAMM</name>
<comment type="caution">
    <text evidence="1">The sequence shown here is derived from an EMBL/GenBank/DDBJ whole genome shotgun (WGS) entry which is preliminary data.</text>
</comment>
<protein>
    <recommendedName>
        <fullName evidence="3">DUF839 domain-containing protein</fullName>
    </recommendedName>
</protein>
<proteinExistence type="predicted"/>
<dbReference type="Proteomes" id="UP000267077">
    <property type="component" value="Unassembled WGS sequence"/>
</dbReference>
<evidence type="ECO:0008006" key="3">
    <source>
        <dbReference type="Google" id="ProtNLM"/>
    </source>
</evidence>
<keyword evidence="2" id="KW-1185">Reference proteome</keyword>